<evidence type="ECO:0000313" key="2">
    <source>
        <dbReference type="EMBL" id="SFR98414.1"/>
    </source>
</evidence>
<feature type="transmembrane region" description="Helical" evidence="1">
    <location>
        <begin position="55"/>
        <end position="73"/>
    </location>
</feature>
<proteinExistence type="predicted"/>
<keyword evidence="1" id="KW-1133">Transmembrane helix</keyword>
<keyword evidence="1" id="KW-0812">Transmembrane</keyword>
<keyword evidence="3" id="KW-1185">Reference proteome</keyword>
<dbReference type="RefSeq" id="WP_093314646.1">
    <property type="nucleotide sequence ID" value="NZ_FOZG01000002.1"/>
</dbReference>
<reference evidence="2 3" key="1">
    <citation type="submission" date="2016-10" db="EMBL/GenBank/DDBJ databases">
        <authorList>
            <person name="de Groot N.N."/>
        </authorList>
    </citation>
    <scope>NUCLEOTIDE SEQUENCE [LARGE SCALE GENOMIC DNA]</scope>
    <source>
        <strain evidence="2 3">S5-249</strain>
    </source>
</reference>
<protein>
    <submittedName>
        <fullName evidence="2">Uncharacterized protein</fullName>
    </submittedName>
</protein>
<feature type="transmembrane region" description="Helical" evidence="1">
    <location>
        <begin position="79"/>
        <end position="100"/>
    </location>
</feature>
<name>A0A1I6L4Q4_9SPHN</name>
<dbReference type="STRING" id="1166337.SAMN05192580_2284"/>
<gene>
    <name evidence="2" type="ORF">SAMN05192580_2284</name>
</gene>
<evidence type="ECO:0000313" key="3">
    <source>
        <dbReference type="Proteomes" id="UP000198824"/>
    </source>
</evidence>
<dbReference type="EMBL" id="FOZG01000002">
    <property type="protein sequence ID" value="SFR98414.1"/>
    <property type="molecule type" value="Genomic_DNA"/>
</dbReference>
<sequence>MKPPTVGSLAERAEELAAITDPAGRRAARIGLKDEALVFRRSARRFQTNAKLADAFAKFGGGSLLTATLLLIVGGQASAAILGIAALTLLMFVAGTMYWMRMDMRAAQQEFEAERLEALLKETER</sequence>
<dbReference type="AlphaFoldDB" id="A0A1I6L4Q4"/>
<evidence type="ECO:0000256" key="1">
    <source>
        <dbReference type="SAM" id="Phobius"/>
    </source>
</evidence>
<dbReference type="Proteomes" id="UP000198824">
    <property type="component" value="Unassembled WGS sequence"/>
</dbReference>
<keyword evidence="1" id="KW-0472">Membrane</keyword>
<organism evidence="2 3">
    <name type="scientific">Sphingomonas jatrophae</name>
    <dbReference type="NCBI Taxonomy" id="1166337"/>
    <lineage>
        <taxon>Bacteria</taxon>
        <taxon>Pseudomonadati</taxon>
        <taxon>Pseudomonadota</taxon>
        <taxon>Alphaproteobacteria</taxon>
        <taxon>Sphingomonadales</taxon>
        <taxon>Sphingomonadaceae</taxon>
        <taxon>Sphingomonas</taxon>
    </lineage>
</organism>
<accession>A0A1I6L4Q4</accession>